<comment type="similarity">
    <text evidence="3">In the C-terminal section; belongs to the transferase hexapeptide repeat family.</text>
</comment>
<keyword evidence="11" id="KW-0511">Multifunctional enzyme</keyword>
<evidence type="ECO:0000256" key="13">
    <source>
        <dbReference type="ARBA" id="ARBA00048247"/>
    </source>
</evidence>
<evidence type="ECO:0000256" key="3">
    <source>
        <dbReference type="ARBA" id="ARBA00007707"/>
    </source>
</evidence>
<dbReference type="CDD" id="cd05636">
    <property type="entry name" value="LbH_G1P_TT_C_like"/>
    <property type="match status" value="1"/>
</dbReference>
<comment type="catalytic activity">
    <reaction evidence="14">
        <text>N-acetyl-alpha-D-glucosamine 1-phosphate + UTP + H(+) = UDP-N-acetyl-alpha-D-glucosamine + diphosphate</text>
        <dbReference type="Rhea" id="RHEA:13509"/>
        <dbReference type="ChEBI" id="CHEBI:15378"/>
        <dbReference type="ChEBI" id="CHEBI:33019"/>
        <dbReference type="ChEBI" id="CHEBI:46398"/>
        <dbReference type="ChEBI" id="CHEBI:57705"/>
        <dbReference type="ChEBI" id="CHEBI:57776"/>
        <dbReference type="EC" id="2.7.7.23"/>
    </reaction>
</comment>
<evidence type="ECO:0000256" key="14">
    <source>
        <dbReference type="ARBA" id="ARBA00048493"/>
    </source>
</evidence>
<reference evidence="17" key="1">
    <citation type="submission" date="2009-08" db="EMBL/GenBank/DDBJ databases">
        <title>Complete sequence of chromosome of Methanocaldococcus fervens AG86.</title>
        <authorList>
            <consortium name="US DOE Joint Genome Institute"/>
            <person name="Lucas S."/>
            <person name="Copeland A."/>
            <person name="Lapidus A."/>
            <person name="Glavina del Rio T."/>
            <person name="Tice H."/>
            <person name="Bruce D."/>
            <person name="Goodwin L."/>
            <person name="Pitluck S."/>
            <person name="Chertkov O."/>
            <person name="Detter J.C."/>
            <person name="Han C."/>
            <person name="Tapia R."/>
            <person name="Larimer F."/>
            <person name="Land M."/>
            <person name="Hauser L."/>
            <person name="Kyrpides N."/>
            <person name="Ovchinnikova G."/>
            <person name="Lupa-Sieprawska M."/>
            <person name="Whitman W.B."/>
        </authorList>
    </citation>
    <scope>NUCLEOTIDE SEQUENCE [LARGE SCALE GENOMIC DNA]</scope>
    <source>
        <strain evidence="17">AG86</strain>
    </source>
</reference>
<dbReference type="Gene3D" id="2.160.10.10">
    <property type="entry name" value="Hexapeptide repeat proteins"/>
    <property type="match status" value="1"/>
</dbReference>
<dbReference type="GO" id="GO:0019134">
    <property type="term" value="F:glucosamine-1-phosphate N-acetyltransferase activity"/>
    <property type="evidence" value="ECO:0007669"/>
    <property type="project" value="UniProtKB-EC"/>
</dbReference>
<dbReference type="EMBL" id="CP001696">
    <property type="protein sequence ID" value="ACV24598.1"/>
    <property type="molecule type" value="Genomic_DNA"/>
</dbReference>
<dbReference type="EC" id="2.7.7.23" evidence="6"/>
<keyword evidence="10" id="KW-0677">Repeat</keyword>
<organism evidence="17 18">
    <name type="scientific">Methanocaldococcus fervens (strain DSM 4213 / JCM 15782 / AG86)</name>
    <name type="common">Methanococcus fervens</name>
    <dbReference type="NCBI Taxonomy" id="573064"/>
    <lineage>
        <taxon>Archaea</taxon>
        <taxon>Methanobacteriati</taxon>
        <taxon>Methanobacteriota</taxon>
        <taxon>Methanomada group</taxon>
        <taxon>Methanococci</taxon>
        <taxon>Methanococcales</taxon>
        <taxon>Methanocaldococcaceae</taxon>
        <taxon>Methanocaldococcus</taxon>
    </lineage>
</organism>
<feature type="domain" description="Nucleotidyl transferase" evidence="15">
    <location>
        <begin position="3"/>
        <end position="223"/>
    </location>
</feature>
<dbReference type="InterPro" id="IPR023915">
    <property type="entry name" value="Bifunctiontional_GlmU_arc-type"/>
</dbReference>
<dbReference type="SUPFAM" id="SSF53448">
    <property type="entry name" value="Nucleotide-diphospho-sugar transferases"/>
    <property type="match status" value="1"/>
</dbReference>
<dbReference type="Proteomes" id="UP000001495">
    <property type="component" value="Chromosome"/>
</dbReference>
<comment type="catalytic activity">
    <reaction evidence="13">
        <text>alpha-D-glucosamine 1-phosphate + acetyl-CoA = N-acetyl-alpha-D-glucosamine 1-phosphate + CoA + H(+)</text>
        <dbReference type="Rhea" id="RHEA:13725"/>
        <dbReference type="ChEBI" id="CHEBI:15378"/>
        <dbReference type="ChEBI" id="CHEBI:57287"/>
        <dbReference type="ChEBI" id="CHEBI:57288"/>
        <dbReference type="ChEBI" id="CHEBI:57776"/>
        <dbReference type="ChEBI" id="CHEBI:58516"/>
        <dbReference type="EC" id="2.3.1.157"/>
    </reaction>
</comment>
<evidence type="ECO:0000256" key="11">
    <source>
        <dbReference type="ARBA" id="ARBA00023268"/>
    </source>
</evidence>
<dbReference type="PANTHER" id="PTHR43584">
    <property type="entry name" value="NUCLEOTIDYL TRANSFERASE"/>
    <property type="match status" value="1"/>
</dbReference>
<evidence type="ECO:0000256" key="5">
    <source>
        <dbReference type="ARBA" id="ARBA00012225"/>
    </source>
</evidence>
<dbReference type="GO" id="GO:0003977">
    <property type="term" value="F:UDP-N-acetylglucosamine diphosphorylase activity"/>
    <property type="evidence" value="ECO:0007669"/>
    <property type="project" value="UniProtKB-EC"/>
</dbReference>
<evidence type="ECO:0000313" key="18">
    <source>
        <dbReference type="Proteomes" id="UP000001495"/>
    </source>
</evidence>
<dbReference type="InterPro" id="IPR050065">
    <property type="entry name" value="GlmU-like"/>
</dbReference>
<keyword evidence="8 17" id="KW-0808">Transferase</keyword>
<dbReference type="NCBIfam" id="TIGR03992">
    <property type="entry name" value="Arch_glmU"/>
    <property type="match status" value="1"/>
</dbReference>
<dbReference type="GO" id="GO:0006048">
    <property type="term" value="P:UDP-N-acetylglucosamine biosynthetic process"/>
    <property type="evidence" value="ECO:0007669"/>
    <property type="project" value="UniProtKB-UniPathway"/>
</dbReference>
<dbReference type="InterPro" id="IPR011004">
    <property type="entry name" value="Trimer_LpxA-like_sf"/>
</dbReference>
<dbReference type="KEGG" id="mfe:Mefer_0780"/>
<dbReference type="Pfam" id="PF25087">
    <property type="entry name" value="GMPPB_C"/>
    <property type="match status" value="1"/>
</dbReference>
<protein>
    <recommendedName>
        <fullName evidence="7">Bifunctional protein GlmU</fullName>
        <ecNumber evidence="5">2.3.1.157</ecNumber>
        <ecNumber evidence="6">2.7.7.23</ecNumber>
    </recommendedName>
</protein>
<dbReference type="AlphaFoldDB" id="C7P7R6"/>
<dbReference type="InterPro" id="IPR005835">
    <property type="entry name" value="NTP_transferase_dom"/>
</dbReference>
<dbReference type="HOGENOM" id="CLU_029499_0_1_2"/>
<dbReference type="InterPro" id="IPR029044">
    <property type="entry name" value="Nucleotide-diphossugar_trans"/>
</dbReference>
<comment type="pathway">
    <text evidence="1">Nucleotide-sugar biosynthesis; UDP-N-acetyl-alpha-D-glucosamine biosynthesis; N-acetyl-alpha-D-glucosamine 1-phosphate from alpha-D-glucosamine 6-phosphate (route II): step 2/2.</text>
</comment>
<dbReference type="PANTHER" id="PTHR43584:SF8">
    <property type="entry name" value="N-ACETYLMURAMATE ALPHA-1-PHOSPHATE URIDYLYLTRANSFERASE"/>
    <property type="match status" value="1"/>
</dbReference>
<sequence length="411" mass="46425">MDAIILCAGKGERLRPLTENRPKPLIPIAGKPILQHIIEKVDDFVDNIYLIVKYRKEKIIEYFKDNPKIKFLEQGEIDGTGEAVLTAKDYVDDEFLVINGDIIFEDSLEEFLKYKYAIAVKEVKNPENFGVLVLDENNNIIEIQEKPKNPKSNLINAGIYKFDKKIFELIEKTEISERGEREITDAIKQLIKEEEVKGIKLKGYWNDVGRPWDVLEANKYLLDKIKTDIRGEVEENVVIKGEVIIEEGAVVKANSVIEGPAIIKKGAVVGPLAYIRPYTVLMENTFVGNSSEVKASIIMKNTKIPHLSYVGDSIIGENCNFGCNTITANLRFDNKPVKVNIKGERVESVRKLGVIMGDNVKTGIQVSFMPGVKVGSNCWIGANCLIDRDIESNMFVYKKDELIFKKLINQK</sequence>
<evidence type="ECO:0000256" key="7">
    <source>
        <dbReference type="ARBA" id="ARBA00013414"/>
    </source>
</evidence>
<evidence type="ECO:0000256" key="10">
    <source>
        <dbReference type="ARBA" id="ARBA00022737"/>
    </source>
</evidence>
<feature type="domain" description="Mannose-1-phosphate guanyltransferase C-terminal" evidence="16">
    <location>
        <begin position="257"/>
        <end position="353"/>
    </location>
</feature>
<proteinExistence type="inferred from homology"/>
<evidence type="ECO:0000256" key="9">
    <source>
        <dbReference type="ARBA" id="ARBA00022695"/>
    </source>
</evidence>
<comment type="similarity">
    <text evidence="4">In the N-terminal section; belongs to the N-acetylglucosamine-1-phosphate uridyltransferase family.</text>
</comment>
<dbReference type="RefSeq" id="WP_015791335.1">
    <property type="nucleotide sequence ID" value="NC_013156.1"/>
</dbReference>
<evidence type="ECO:0000256" key="6">
    <source>
        <dbReference type="ARBA" id="ARBA00012457"/>
    </source>
</evidence>
<dbReference type="InterPro" id="IPR056729">
    <property type="entry name" value="GMPPB_C"/>
</dbReference>
<dbReference type="Pfam" id="PF00483">
    <property type="entry name" value="NTP_transferase"/>
    <property type="match status" value="1"/>
</dbReference>
<dbReference type="CDD" id="cd04181">
    <property type="entry name" value="NTP_transferase"/>
    <property type="match status" value="1"/>
</dbReference>
<evidence type="ECO:0000256" key="8">
    <source>
        <dbReference type="ARBA" id="ARBA00022679"/>
    </source>
</evidence>
<keyword evidence="12" id="KW-0012">Acyltransferase</keyword>
<evidence type="ECO:0000259" key="15">
    <source>
        <dbReference type="Pfam" id="PF00483"/>
    </source>
</evidence>
<name>C7P7R6_METFA</name>
<keyword evidence="9" id="KW-0548">Nucleotidyltransferase</keyword>
<evidence type="ECO:0000259" key="16">
    <source>
        <dbReference type="Pfam" id="PF25087"/>
    </source>
</evidence>
<evidence type="ECO:0000256" key="1">
    <source>
        <dbReference type="ARBA" id="ARBA00005166"/>
    </source>
</evidence>
<dbReference type="SUPFAM" id="SSF51161">
    <property type="entry name" value="Trimeric LpxA-like enzymes"/>
    <property type="match status" value="1"/>
</dbReference>
<evidence type="ECO:0000256" key="12">
    <source>
        <dbReference type="ARBA" id="ARBA00023315"/>
    </source>
</evidence>
<dbReference type="GeneID" id="8365456"/>
<evidence type="ECO:0000256" key="4">
    <source>
        <dbReference type="ARBA" id="ARBA00007947"/>
    </source>
</evidence>
<dbReference type="EC" id="2.3.1.157" evidence="5"/>
<gene>
    <name evidence="17" type="ordered locus">Mefer_0780</name>
</gene>
<evidence type="ECO:0000256" key="2">
    <source>
        <dbReference type="ARBA" id="ARBA00005208"/>
    </source>
</evidence>
<dbReference type="eggNOG" id="arCOG00666">
    <property type="taxonomic scope" value="Archaea"/>
</dbReference>
<dbReference type="UniPathway" id="UPA00113">
    <property type="reaction ID" value="UER00532"/>
</dbReference>
<dbReference type="OrthoDB" id="15372at2157"/>
<comment type="pathway">
    <text evidence="2">Nucleotide-sugar biosynthesis; UDP-N-acetyl-alpha-D-glucosamine biosynthesis; UDP-N-acetyl-alpha-D-glucosamine from N-acetyl-alpha-D-glucosamine 1-phosphate: step 1/1.</text>
</comment>
<dbReference type="Gene3D" id="3.90.550.10">
    <property type="entry name" value="Spore Coat Polysaccharide Biosynthesis Protein SpsA, Chain A"/>
    <property type="match status" value="1"/>
</dbReference>
<keyword evidence="18" id="KW-1185">Reference proteome</keyword>
<accession>C7P7R6</accession>
<dbReference type="STRING" id="573064.Mefer_0780"/>
<evidence type="ECO:0000313" key="17">
    <source>
        <dbReference type="EMBL" id="ACV24598.1"/>
    </source>
</evidence>